<dbReference type="AlphaFoldDB" id="A0A0L0NZ97"/>
<evidence type="ECO:0000313" key="1">
    <source>
        <dbReference type="EMBL" id="KND99368.1"/>
    </source>
</evidence>
<evidence type="ECO:0000313" key="2">
    <source>
        <dbReference type="Proteomes" id="UP000037122"/>
    </source>
</evidence>
<name>A0A0L0NZ97_CANAR</name>
<reference evidence="2" key="1">
    <citation type="journal article" date="2015" name="BMC Genomics">
        <title>Draft genome of a commonly misdiagnosed multidrug resistant pathogen Candida auris.</title>
        <authorList>
            <person name="Chatterjee S."/>
            <person name="Alampalli S.V."/>
            <person name="Nageshan R.K."/>
            <person name="Chettiar S.T."/>
            <person name="Joshi S."/>
            <person name="Tatu U.S."/>
        </authorList>
    </citation>
    <scope>NUCLEOTIDE SEQUENCE [LARGE SCALE GENOMIC DNA]</scope>
    <source>
        <strain evidence="2">6684</strain>
    </source>
</reference>
<gene>
    <name evidence="1" type="ORF">QG37_03754</name>
</gene>
<protein>
    <submittedName>
        <fullName evidence="1">Uncharacterized protein</fullName>
    </submittedName>
</protein>
<comment type="caution">
    <text evidence="1">The sequence shown here is derived from an EMBL/GenBank/DDBJ whole genome shotgun (WGS) entry which is preliminary data.</text>
</comment>
<dbReference type="EMBL" id="LGST01000024">
    <property type="protein sequence ID" value="KND99368.1"/>
    <property type="molecule type" value="Genomic_DNA"/>
</dbReference>
<dbReference type="VEuPathDB" id="FungiDB:QG37_03754"/>
<accession>A0A0L0NZ97</accession>
<dbReference type="Proteomes" id="UP000037122">
    <property type="component" value="Unassembled WGS sequence"/>
</dbReference>
<sequence length="50" mass="6055">MHYLESEILDIRQAEVYYNEVEILEMAQQIEDIVLGEHMSYEAHYTPHSW</sequence>
<proteinExistence type="predicted"/>
<organism evidence="1 2">
    <name type="scientific">Candidozyma auris</name>
    <name type="common">Yeast</name>
    <name type="synonym">Candida auris</name>
    <dbReference type="NCBI Taxonomy" id="498019"/>
    <lineage>
        <taxon>Eukaryota</taxon>
        <taxon>Fungi</taxon>
        <taxon>Dikarya</taxon>
        <taxon>Ascomycota</taxon>
        <taxon>Saccharomycotina</taxon>
        <taxon>Pichiomycetes</taxon>
        <taxon>Metschnikowiaceae</taxon>
        <taxon>Candidozyma</taxon>
    </lineage>
</organism>